<feature type="non-terminal residue" evidence="2">
    <location>
        <position position="1"/>
    </location>
</feature>
<dbReference type="AlphaFoldDB" id="A0AA35U2P9"/>
<dbReference type="Proteomes" id="UP001174909">
    <property type="component" value="Unassembled WGS sequence"/>
</dbReference>
<sequence>METLRVLSSTQTMISRATFFRPSKKWESWPFSGRKRAARESNERFSKSLPNGGIQVLGSNSGDSSPQSSPTCDGVSPTPPPLLSPRTVSPLASEPPARAFPLPPALSPVHEGLTQQRKEPLVREDSVFTSDIPVSPASTVDSQQTTVFEESVETQELKSKPSTTMTQEEKSAAAGTITSDAAYPSAGYVASEKPFDNNADDGFTEFQSAPLVTHHQRAELVRAVSVDDGLQQEQKSSNKRVPLGQIAVSLSFDESKRMSMISVASADYYSMDEAGEEDEEEDNSSNYSAEFPELVCTVDYSAPVDPNPTEEEQHIFSTPPSSPPLSIEELKREKERRVRGSSSSDRSTSTSPRPKSASPLGHPRRSAIENLFRRSCSPRPKSAGTTSSCTTSSRGSAYEEVGEGTLVRHGHSSGTPQAGSASDPNTSENNRDEDKTTKVDTKDTPNNDSEAVVAADNASVARETDSAETPKPTPTVEATEEGGEEEEEEQFDESNEMFEDASEDTTSLEESCEMAASSRSTVSVEDTEKKKKEPLRKSQSANTSPDSTLIHKNTSSSSLTRSATDLGLKSKIKVLPGFHTRSRSTTLSLGRGPRRSLEEAPNRSKDEDYFIKLIRKTDPEATAAKVTAFSDQDFADILRSSLRGGKVPIVRVESADDRDDASAKTANDGGREGEVKGEGGSQIYLQAPRDDDGSPETAPVVPEPVEVIKIPEDVPPNMYLYQGVCTDDLAAILCAKVHGGDINFVNVDDEGKTPMLIAIEKVYTIHNYVVNSYKLDSFFKGKSASYRH</sequence>
<feature type="compositionally biased region" description="Basic and acidic residues" evidence="1">
    <location>
        <begin position="116"/>
        <end position="126"/>
    </location>
</feature>
<feature type="compositionally biased region" description="Polar residues" evidence="1">
    <location>
        <begin position="412"/>
        <end position="428"/>
    </location>
</feature>
<keyword evidence="3" id="KW-1185">Reference proteome</keyword>
<feature type="compositionally biased region" description="Polar residues" evidence="1">
    <location>
        <begin position="136"/>
        <end position="148"/>
    </location>
</feature>
<feature type="compositionally biased region" description="Low complexity" evidence="1">
    <location>
        <begin position="340"/>
        <end position="359"/>
    </location>
</feature>
<feature type="region of interest" description="Disordered" evidence="1">
    <location>
        <begin position="653"/>
        <end position="700"/>
    </location>
</feature>
<feature type="compositionally biased region" description="Low complexity" evidence="1">
    <location>
        <begin position="84"/>
        <end position="100"/>
    </location>
</feature>
<proteinExistence type="predicted"/>
<feature type="region of interest" description="Disordered" evidence="1">
    <location>
        <begin position="30"/>
        <end position="178"/>
    </location>
</feature>
<comment type="caution">
    <text evidence="2">The sequence shown here is derived from an EMBL/GenBank/DDBJ whole genome shotgun (WGS) entry which is preliminary data.</text>
</comment>
<feature type="compositionally biased region" description="Polar residues" evidence="1">
    <location>
        <begin position="537"/>
        <end position="563"/>
    </location>
</feature>
<evidence type="ECO:0000313" key="2">
    <source>
        <dbReference type="EMBL" id="CAI8057546.1"/>
    </source>
</evidence>
<organism evidence="2 3">
    <name type="scientific">Geodia barretti</name>
    <name type="common">Barrett's horny sponge</name>
    <dbReference type="NCBI Taxonomy" id="519541"/>
    <lineage>
        <taxon>Eukaryota</taxon>
        <taxon>Metazoa</taxon>
        <taxon>Porifera</taxon>
        <taxon>Demospongiae</taxon>
        <taxon>Heteroscleromorpha</taxon>
        <taxon>Tetractinellida</taxon>
        <taxon>Astrophorina</taxon>
        <taxon>Geodiidae</taxon>
        <taxon>Geodia</taxon>
    </lineage>
</organism>
<protein>
    <submittedName>
        <fullName evidence="2">Uncharacterized protein</fullName>
    </submittedName>
</protein>
<dbReference type="EMBL" id="CASHTH010004454">
    <property type="protein sequence ID" value="CAI8057546.1"/>
    <property type="molecule type" value="Genomic_DNA"/>
</dbReference>
<feature type="compositionally biased region" description="Low complexity" evidence="1">
    <location>
        <begin position="58"/>
        <end position="70"/>
    </location>
</feature>
<feature type="compositionally biased region" description="Acidic residues" evidence="1">
    <location>
        <begin position="478"/>
        <end position="512"/>
    </location>
</feature>
<gene>
    <name evidence="2" type="ORF">GBAR_LOCUS31367</name>
</gene>
<name>A0AA35U2P9_GEOBA</name>
<feature type="compositionally biased region" description="Acidic residues" evidence="1">
    <location>
        <begin position="273"/>
        <end position="283"/>
    </location>
</feature>
<accession>A0AA35U2P9</accession>
<feature type="compositionally biased region" description="Basic and acidic residues" evidence="1">
    <location>
        <begin position="328"/>
        <end position="338"/>
    </location>
</feature>
<evidence type="ECO:0000256" key="1">
    <source>
        <dbReference type="SAM" id="MobiDB-lite"/>
    </source>
</evidence>
<reference evidence="2" key="1">
    <citation type="submission" date="2023-03" db="EMBL/GenBank/DDBJ databases">
        <authorList>
            <person name="Steffen K."/>
            <person name="Cardenas P."/>
        </authorList>
    </citation>
    <scope>NUCLEOTIDE SEQUENCE</scope>
</reference>
<feature type="region of interest" description="Disordered" evidence="1">
    <location>
        <begin position="577"/>
        <end position="603"/>
    </location>
</feature>
<feature type="compositionally biased region" description="Basic and acidic residues" evidence="1">
    <location>
        <begin position="429"/>
        <end position="445"/>
    </location>
</feature>
<evidence type="ECO:0000313" key="3">
    <source>
        <dbReference type="Proteomes" id="UP001174909"/>
    </source>
</evidence>
<feature type="region of interest" description="Disordered" evidence="1">
    <location>
        <begin position="271"/>
        <end position="563"/>
    </location>
</feature>
<feature type="compositionally biased region" description="Low complexity" evidence="1">
    <location>
        <begin position="382"/>
        <end position="396"/>
    </location>
</feature>